<protein>
    <submittedName>
        <fullName evidence="7">Monogalactosyldiacylglycerol synthase</fullName>
    </submittedName>
</protein>
<dbReference type="OrthoDB" id="9815663at2"/>
<reference evidence="7 8" key="1">
    <citation type="journal article" date="2011" name="Stand. Genomic Sci.">
        <title>Non-contiguous finished genome sequence and contextual data of the filamentous soil bacterium Ktedonobacter racemifer type strain (SOSP1-21).</title>
        <authorList>
            <person name="Chang Y.J."/>
            <person name="Land M."/>
            <person name="Hauser L."/>
            <person name="Chertkov O."/>
            <person name="Del Rio T.G."/>
            <person name="Nolan M."/>
            <person name="Copeland A."/>
            <person name="Tice H."/>
            <person name="Cheng J.F."/>
            <person name="Lucas S."/>
            <person name="Han C."/>
            <person name="Goodwin L."/>
            <person name="Pitluck S."/>
            <person name="Ivanova N."/>
            <person name="Ovchinikova G."/>
            <person name="Pati A."/>
            <person name="Chen A."/>
            <person name="Palaniappan K."/>
            <person name="Mavromatis K."/>
            <person name="Liolios K."/>
            <person name="Brettin T."/>
            <person name="Fiebig A."/>
            <person name="Rohde M."/>
            <person name="Abt B."/>
            <person name="Goker M."/>
            <person name="Detter J.C."/>
            <person name="Woyke T."/>
            <person name="Bristow J."/>
            <person name="Eisen J.A."/>
            <person name="Markowitz V."/>
            <person name="Hugenholtz P."/>
            <person name="Kyrpides N.C."/>
            <person name="Klenk H.P."/>
            <person name="Lapidus A."/>
        </authorList>
    </citation>
    <scope>NUCLEOTIDE SEQUENCE [LARGE SCALE GENOMIC DNA]</scope>
    <source>
        <strain evidence="8">DSM 44963</strain>
    </source>
</reference>
<dbReference type="InterPro" id="IPR007235">
    <property type="entry name" value="Glyco_trans_28_C"/>
</dbReference>
<dbReference type="Gene3D" id="3.40.50.2000">
    <property type="entry name" value="Glycogen Phosphorylase B"/>
    <property type="match status" value="1"/>
</dbReference>
<comment type="subcellular location">
    <subcellularLocation>
        <location evidence="1">Membrane</location>
    </subcellularLocation>
</comment>
<dbReference type="Pfam" id="PF04101">
    <property type="entry name" value="Glyco_tran_28_C"/>
    <property type="match status" value="1"/>
</dbReference>
<dbReference type="AlphaFoldDB" id="D6U2V1"/>
<keyword evidence="8" id="KW-1185">Reference proteome</keyword>
<dbReference type="PANTHER" id="PTHR43025:SF3">
    <property type="entry name" value="MONOGALACTOSYLDIACYLGLYCEROL SYNTHASE 1, CHLOROPLASTIC"/>
    <property type="match status" value="1"/>
</dbReference>
<keyword evidence="4" id="KW-0808">Transferase</keyword>
<dbReference type="GO" id="GO:0009247">
    <property type="term" value="P:glycolipid biosynthetic process"/>
    <property type="evidence" value="ECO:0007669"/>
    <property type="project" value="InterPro"/>
</dbReference>
<feature type="domain" description="Glycosyl transferase family 28 C-terminal" evidence="5">
    <location>
        <begin position="268"/>
        <end position="362"/>
    </location>
</feature>
<evidence type="ECO:0000256" key="3">
    <source>
        <dbReference type="ARBA" id="ARBA00022676"/>
    </source>
</evidence>
<dbReference type="InterPro" id="IPR009695">
    <property type="entry name" value="Diacylglyc_glucosyltr_N"/>
</dbReference>
<dbReference type="FunCoup" id="D6U2V1">
    <property type="interactions" value="86"/>
</dbReference>
<dbReference type="GO" id="GO:0016758">
    <property type="term" value="F:hexosyltransferase activity"/>
    <property type="evidence" value="ECO:0007669"/>
    <property type="project" value="InterPro"/>
</dbReference>
<feature type="domain" description="Diacylglycerol glucosyltransferase N-terminal" evidence="6">
    <location>
        <begin position="92"/>
        <end position="241"/>
    </location>
</feature>
<evidence type="ECO:0000259" key="6">
    <source>
        <dbReference type="Pfam" id="PF06925"/>
    </source>
</evidence>
<evidence type="ECO:0000256" key="1">
    <source>
        <dbReference type="ARBA" id="ARBA00004370"/>
    </source>
</evidence>
<comment type="caution">
    <text evidence="7">The sequence shown here is derived from an EMBL/GenBank/DDBJ whole genome shotgun (WGS) entry which is preliminary data.</text>
</comment>
<sequence length="452" mass="49674">MPFSEEGISPSVVADFWEGGALLVSTLQRTILFLLADTGAGHRSAANAIGSAITLLSQEEHARWSESMRREMQPSVDGYEYGCLIDTFSPPNYRIEIVDVFEQCSRFPLREIVKLYAPMIRLSPQLHGKFFQQMNHEAMVKAATALGSPFIQSGLHHLMSNIEPDIIVSVHPVLNYITLQVLRKLGVPIPFVTVVTDLISVHTAWFAPGASGYVVPTEQAKAFSTQKGIDASLVHVIGLPIHPQFTCTTKQENDISERLGLIPHLPVVLLVGGGEGAGGLYTAVRAISQARLPVQLLVVAGRNEELHTRLQRIRSRLQVPMHLFGFVENMPDLMRISDVIVTKAGPGTICEALACGLPIILCGHIPGPESGNIAFVEHNAVGILAQRPREIVDELRRLLQPGSLLLPHRRENALRLSRPHAAFAIGQYILSHLPPPDQPSLWQRRRVSESKA</sequence>
<evidence type="ECO:0000256" key="2">
    <source>
        <dbReference type="ARBA" id="ARBA00006962"/>
    </source>
</evidence>
<name>D6U2V1_KTERA</name>
<evidence type="ECO:0000256" key="4">
    <source>
        <dbReference type="ARBA" id="ARBA00022679"/>
    </source>
</evidence>
<dbReference type="Pfam" id="PF06925">
    <property type="entry name" value="MGDG_synth"/>
    <property type="match status" value="1"/>
</dbReference>
<dbReference type="PANTHER" id="PTHR43025">
    <property type="entry name" value="MONOGALACTOSYLDIACYLGLYCEROL SYNTHASE"/>
    <property type="match status" value="1"/>
</dbReference>
<dbReference type="InterPro" id="IPR050519">
    <property type="entry name" value="Glycosyltransf_28_UgtP"/>
</dbReference>
<dbReference type="Proteomes" id="UP000004508">
    <property type="component" value="Unassembled WGS sequence"/>
</dbReference>
<dbReference type="EMBL" id="ADVG01000004">
    <property type="protein sequence ID" value="EFH82856.1"/>
    <property type="molecule type" value="Genomic_DNA"/>
</dbReference>
<organism evidence="7 8">
    <name type="scientific">Ktedonobacter racemifer DSM 44963</name>
    <dbReference type="NCBI Taxonomy" id="485913"/>
    <lineage>
        <taxon>Bacteria</taxon>
        <taxon>Bacillati</taxon>
        <taxon>Chloroflexota</taxon>
        <taxon>Ktedonobacteria</taxon>
        <taxon>Ktedonobacterales</taxon>
        <taxon>Ktedonobacteraceae</taxon>
        <taxon>Ktedonobacter</taxon>
    </lineage>
</organism>
<dbReference type="GO" id="GO:0016020">
    <property type="term" value="C:membrane"/>
    <property type="evidence" value="ECO:0007669"/>
    <property type="project" value="UniProtKB-SubCell"/>
</dbReference>
<proteinExistence type="inferred from homology"/>
<keyword evidence="3" id="KW-0328">Glycosyltransferase</keyword>
<evidence type="ECO:0000259" key="5">
    <source>
        <dbReference type="Pfam" id="PF04101"/>
    </source>
</evidence>
<dbReference type="SUPFAM" id="SSF53756">
    <property type="entry name" value="UDP-Glycosyltransferase/glycogen phosphorylase"/>
    <property type="match status" value="1"/>
</dbReference>
<evidence type="ECO:0000313" key="7">
    <source>
        <dbReference type="EMBL" id="EFH82856.1"/>
    </source>
</evidence>
<gene>
    <name evidence="7" type="ORF">Krac_3720</name>
</gene>
<comment type="similarity">
    <text evidence="2">Belongs to the glycosyltransferase 28 family.</text>
</comment>
<dbReference type="InParanoid" id="D6U2V1"/>
<accession>D6U2V1</accession>
<evidence type="ECO:0000313" key="8">
    <source>
        <dbReference type="Proteomes" id="UP000004508"/>
    </source>
</evidence>
<dbReference type="eggNOG" id="COG0707">
    <property type="taxonomic scope" value="Bacteria"/>
</dbReference>
<dbReference type="STRING" id="485913.Krac_3720"/>